<evidence type="ECO:0000256" key="3">
    <source>
        <dbReference type="PROSITE-ProRule" id="PRU00023"/>
    </source>
</evidence>
<evidence type="ECO:0000313" key="6">
    <source>
        <dbReference type="Proteomes" id="UP001303222"/>
    </source>
</evidence>
<feature type="compositionally biased region" description="Polar residues" evidence="4">
    <location>
        <begin position="604"/>
        <end position="621"/>
    </location>
</feature>
<evidence type="ECO:0000313" key="5">
    <source>
        <dbReference type="EMBL" id="KAK3950315.1"/>
    </source>
</evidence>
<dbReference type="PROSITE" id="PS50297">
    <property type="entry name" value="ANK_REP_REGION"/>
    <property type="match status" value="1"/>
</dbReference>
<gene>
    <name evidence="5" type="ORF">QBC32DRAFT_372049</name>
</gene>
<proteinExistence type="predicted"/>
<reference evidence="5" key="1">
    <citation type="journal article" date="2023" name="Mol. Phylogenet. Evol.">
        <title>Genome-scale phylogeny and comparative genomics of the fungal order Sordariales.</title>
        <authorList>
            <person name="Hensen N."/>
            <person name="Bonometti L."/>
            <person name="Westerberg I."/>
            <person name="Brannstrom I.O."/>
            <person name="Guillou S."/>
            <person name="Cros-Aarteil S."/>
            <person name="Calhoun S."/>
            <person name="Haridas S."/>
            <person name="Kuo A."/>
            <person name="Mondo S."/>
            <person name="Pangilinan J."/>
            <person name="Riley R."/>
            <person name="LaButti K."/>
            <person name="Andreopoulos B."/>
            <person name="Lipzen A."/>
            <person name="Chen C."/>
            <person name="Yan M."/>
            <person name="Daum C."/>
            <person name="Ng V."/>
            <person name="Clum A."/>
            <person name="Steindorff A."/>
            <person name="Ohm R.A."/>
            <person name="Martin F."/>
            <person name="Silar P."/>
            <person name="Natvig D.O."/>
            <person name="Lalanne C."/>
            <person name="Gautier V."/>
            <person name="Ament-Velasquez S.L."/>
            <person name="Kruys A."/>
            <person name="Hutchinson M.I."/>
            <person name="Powell A.J."/>
            <person name="Barry K."/>
            <person name="Miller A.N."/>
            <person name="Grigoriev I.V."/>
            <person name="Debuchy R."/>
            <person name="Gladieux P."/>
            <person name="Hiltunen Thoren M."/>
            <person name="Johannesson H."/>
        </authorList>
    </citation>
    <scope>NUCLEOTIDE SEQUENCE</scope>
    <source>
        <strain evidence="5">CBS 626.80</strain>
    </source>
</reference>
<reference evidence="5" key="2">
    <citation type="submission" date="2023-06" db="EMBL/GenBank/DDBJ databases">
        <authorList>
            <consortium name="Lawrence Berkeley National Laboratory"/>
            <person name="Mondo S.J."/>
            <person name="Hensen N."/>
            <person name="Bonometti L."/>
            <person name="Westerberg I."/>
            <person name="Brannstrom I.O."/>
            <person name="Guillou S."/>
            <person name="Cros-Aarteil S."/>
            <person name="Calhoun S."/>
            <person name="Haridas S."/>
            <person name="Kuo A."/>
            <person name="Pangilinan J."/>
            <person name="Riley R."/>
            <person name="Labutti K."/>
            <person name="Andreopoulos B."/>
            <person name="Lipzen A."/>
            <person name="Chen C."/>
            <person name="Yanf M."/>
            <person name="Daum C."/>
            <person name="Ng V."/>
            <person name="Clum A."/>
            <person name="Steindorff A."/>
            <person name="Ohm R."/>
            <person name="Martin F."/>
            <person name="Silar P."/>
            <person name="Natvig D."/>
            <person name="Lalanne C."/>
            <person name="Gautier V."/>
            <person name="Ament-Velasquez S.L."/>
            <person name="Kruys A."/>
            <person name="Hutchinson M.I."/>
            <person name="Powell A.J."/>
            <person name="Barry K."/>
            <person name="Miller A.N."/>
            <person name="Grigoriev I.V."/>
            <person name="Debuchy R."/>
            <person name="Gladieux P."/>
            <person name="Thoren M.H."/>
            <person name="Johannesson H."/>
        </authorList>
    </citation>
    <scope>NUCLEOTIDE SEQUENCE</scope>
    <source>
        <strain evidence="5">CBS 626.80</strain>
    </source>
</reference>
<evidence type="ECO:0000256" key="4">
    <source>
        <dbReference type="SAM" id="MobiDB-lite"/>
    </source>
</evidence>
<evidence type="ECO:0008006" key="7">
    <source>
        <dbReference type="Google" id="ProtNLM"/>
    </source>
</evidence>
<keyword evidence="1" id="KW-0677">Repeat</keyword>
<sequence>MSSSAEQSLTLPSEAQQLTLLDLADDVVRMIVDHLTDSELNRLARACKASYTICNWELYKRDSQSLNPQALLAPWTALHFAAVFNQVEATKFLLQNGADVTVVCPRDGYFVLKDDDPLPCPPLFTALKTKSEDVAEVLLLHGASPLWAPPGTGRHAKETALVIAARLGMWKLLELIVCAGVDVNAGCHVDDVPRWSTDPAGQSILRRLCYHPGYNSRTRKPTEEVISELVRLGARATVREVPGRHSMVHLVLQLIVGYRQGKTIKSDWPLASVLLRTGACDGTMEDVEVLAAIQLALFPKNCPYTPNLTRHTLPDLTFYNRKCRDYSIKACFLGTRCKCKLGHDRYPENDPANGRKWQAELLQELVKFYVRHYGWRGLHAALPFLTETLMPDDHKTRVTNVRYQTALHIALNIESFDEKLWYVDGKPTKDVDRAFDQQHDALFYLLQRCTSEELLALDIENCTPLHFLLDALYWDEDDEYYKAHGTDPAGPRKKPRKPFPDYVWTRKCLAFVERMLTEIPEMSDYIHWRVIEELHWRRWELSCEEGLIYLGRTGGRGRMPHHFPSFAPQDGEMKRPIPQNPPLPTRPAKHALPSEPAPPPPAKRQQTTELQATRENTTTDHPVANQQHVPALTSVSVGEIDFDALMENIQEEADLAWSNRGV</sequence>
<protein>
    <recommendedName>
        <fullName evidence="7">Ankyrin</fullName>
    </recommendedName>
</protein>
<dbReference type="SUPFAM" id="SSF48403">
    <property type="entry name" value="Ankyrin repeat"/>
    <property type="match status" value="1"/>
</dbReference>
<dbReference type="SMART" id="SM00248">
    <property type="entry name" value="ANK"/>
    <property type="match status" value="3"/>
</dbReference>
<dbReference type="InterPro" id="IPR036770">
    <property type="entry name" value="Ankyrin_rpt-contain_sf"/>
</dbReference>
<dbReference type="InterPro" id="IPR002110">
    <property type="entry name" value="Ankyrin_rpt"/>
</dbReference>
<keyword evidence="2 3" id="KW-0040">ANK repeat</keyword>
<dbReference type="Pfam" id="PF00023">
    <property type="entry name" value="Ank"/>
    <property type="match status" value="1"/>
</dbReference>
<dbReference type="PROSITE" id="PS50088">
    <property type="entry name" value="ANK_REPEAT"/>
    <property type="match status" value="1"/>
</dbReference>
<dbReference type="PANTHER" id="PTHR24198:SF165">
    <property type="entry name" value="ANKYRIN REPEAT-CONTAINING PROTEIN-RELATED"/>
    <property type="match status" value="1"/>
</dbReference>
<dbReference type="Gene3D" id="1.25.40.20">
    <property type="entry name" value="Ankyrin repeat-containing domain"/>
    <property type="match status" value="1"/>
</dbReference>
<comment type="caution">
    <text evidence="5">The sequence shown here is derived from an EMBL/GenBank/DDBJ whole genome shotgun (WGS) entry which is preliminary data.</text>
</comment>
<evidence type="ECO:0000256" key="2">
    <source>
        <dbReference type="ARBA" id="ARBA00023043"/>
    </source>
</evidence>
<feature type="repeat" description="ANK" evidence="3">
    <location>
        <begin position="73"/>
        <end position="105"/>
    </location>
</feature>
<evidence type="ECO:0000256" key="1">
    <source>
        <dbReference type="ARBA" id="ARBA00022737"/>
    </source>
</evidence>
<dbReference type="EMBL" id="MU859181">
    <property type="protein sequence ID" value="KAK3950315.1"/>
    <property type="molecule type" value="Genomic_DNA"/>
</dbReference>
<dbReference type="Proteomes" id="UP001303222">
    <property type="component" value="Unassembled WGS sequence"/>
</dbReference>
<name>A0AAN6SE58_9PEZI</name>
<dbReference type="AlphaFoldDB" id="A0AAN6SE58"/>
<organism evidence="5 6">
    <name type="scientific">Pseudoneurospora amorphoporcata</name>
    <dbReference type="NCBI Taxonomy" id="241081"/>
    <lineage>
        <taxon>Eukaryota</taxon>
        <taxon>Fungi</taxon>
        <taxon>Dikarya</taxon>
        <taxon>Ascomycota</taxon>
        <taxon>Pezizomycotina</taxon>
        <taxon>Sordariomycetes</taxon>
        <taxon>Sordariomycetidae</taxon>
        <taxon>Sordariales</taxon>
        <taxon>Sordariaceae</taxon>
        <taxon>Pseudoneurospora</taxon>
    </lineage>
</organism>
<dbReference type="PANTHER" id="PTHR24198">
    <property type="entry name" value="ANKYRIN REPEAT AND PROTEIN KINASE DOMAIN-CONTAINING PROTEIN"/>
    <property type="match status" value="1"/>
</dbReference>
<accession>A0AAN6SE58</accession>
<feature type="region of interest" description="Disordered" evidence="4">
    <location>
        <begin position="560"/>
        <end position="621"/>
    </location>
</feature>
<keyword evidence="6" id="KW-1185">Reference proteome</keyword>